<proteinExistence type="predicted"/>
<protein>
    <submittedName>
        <fullName evidence="2">Uncharacterized protein</fullName>
    </submittedName>
</protein>
<dbReference type="EMBL" id="JAWJWE010000001">
    <property type="protein sequence ID" value="KAK6644446.1"/>
    <property type="molecule type" value="Genomic_DNA"/>
</dbReference>
<feature type="region of interest" description="Disordered" evidence="1">
    <location>
        <begin position="28"/>
        <end position="56"/>
    </location>
</feature>
<reference evidence="2 3" key="1">
    <citation type="submission" date="2023-10" db="EMBL/GenBank/DDBJ databases">
        <title>Genomes of two closely related lineages of the louse Polyplax serrata with different host specificities.</title>
        <authorList>
            <person name="Martinu J."/>
            <person name="Tarabai H."/>
            <person name="Stefka J."/>
            <person name="Hypsa V."/>
        </authorList>
    </citation>
    <scope>NUCLEOTIDE SEQUENCE [LARGE SCALE GENOMIC DNA]</scope>
    <source>
        <strain evidence="2">HR10_N</strain>
    </source>
</reference>
<evidence type="ECO:0000313" key="3">
    <source>
        <dbReference type="Proteomes" id="UP001372834"/>
    </source>
</evidence>
<evidence type="ECO:0000313" key="2">
    <source>
        <dbReference type="EMBL" id="KAK6644446.1"/>
    </source>
</evidence>
<sequence length="96" mass="11331">MRWKPWKGYKLMCSLVATFPKKSKSEKFVRWRDQGKESEKQPGNLRTDRNKEGMKEVEERQSSPFICYEKVCSWPQQTAQSRNASSFLFLSSISVF</sequence>
<dbReference type="Proteomes" id="UP001372834">
    <property type="component" value="Unassembled WGS sequence"/>
</dbReference>
<accession>A0AAN8SGQ5</accession>
<gene>
    <name evidence="2" type="ORF">RUM43_000713</name>
</gene>
<dbReference type="AlphaFoldDB" id="A0AAN8SGQ5"/>
<name>A0AAN8SGQ5_POLSC</name>
<comment type="caution">
    <text evidence="2">The sequence shown here is derived from an EMBL/GenBank/DDBJ whole genome shotgun (WGS) entry which is preliminary data.</text>
</comment>
<evidence type="ECO:0000256" key="1">
    <source>
        <dbReference type="SAM" id="MobiDB-lite"/>
    </source>
</evidence>
<organism evidence="2 3">
    <name type="scientific">Polyplax serrata</name>
    <name type="common">Common mouse louse</name>
    <dbReference type="NCBI Taxonomy" id="468196"/>
    <lineage>
        <taxon>Eukaryota</taxon>
        <taxon>Metazoa</taxon>
        <taxon>Ecdysozoa</taxon>
        <taxon>Arthropoda</taxon>
        <taxon>Hexapoda</taxon>
        <taxon>Insecta</taxon>
        <taxon>Pterygota</taxon>
        <taxon>Neoptera</taxon>
        <taxon>Paraneoptera</taxon>
        <taxon>Psocodea</taxon>
        <taxon>Troctomorpha</taxon>
        <taxon>Phthiraptera</taxon>
        <taxon>Anoplura</taxon>
        <taxon>Polyplacidae</taxon>
        <taxon>Polyplax</taxon>
    </lineage>
</organism>